<comment type="caution">
    <text evidence="3">The sequence shown here is derived from an EMBL/GenBank/DDBJ whole genome shotgun (WGS) entry which is preliminary data.</text>
</comment>
<name>A0A7X2N013_9CLOT</name>
<evidence type="ECO:0000256" key="1">
    <source>
        <dbReference type="SAM" id="Phobius"/>
    </source>
</evidence>
<dbReference type="InterPro" id="IPR014940">
    <property type="entry name" value="BAAT_C"/>
</dbReference>
<dbReference type="GO" id="GO:0047617">
    <property type="term" value="F:fatty acyl-CoA hydrolase activity"/>
    <property type="evidence" value="ECO:0007669"/>
    <property type="project" value="TreeGrafter"/>
</dbReference>
<evidence type="ECO:0000313" key="3">
    <source>
        <dbReference type="EMBL" id="MSR92232.1"/>
    </source>
</evidence>
<sequence>MTTVRVKNKSLPQSIKDVPQNRSYTINFTFTIGSDIFTESIKRYYCTDDVLCKDVDSKMLKGRFFVKNDTIKHPAVIVLSGSDGRIEKAQSIAQCLSMEGFAALAVCYFGMDGVSPSLEKIPLEIVENAIRYLKAESSVDKNKIGIYGRSKGGEMALEAASIFSDIRFIAVTSPSCITYAGLTEKSLNSKFSSWSYKGKELPCKHFKFIDTLPMIIKMMPWQMNNTFIIVLIYSFLPGNALFCEDFRMFVKCALSLSSWQNKARWCKL</sequence>
<dbReference type="GO" id="GO:0006631">
    <property type="term" value="P:fatty acid metabolic process"/>
    <property type="evidence" value="ECO:0007669"/>
    <property type="project" value="TreeGrafter"/>
</dbReference>
<dbReference type="Proteomes" id="UP000460287">
    <property type="component" value="Unassembled WGS sequence"/>
</dbReference>
<keyword evidence="4" id="KW-1185">Reference proteome</keyword>
<protein>
    <recommendedName>
        <fullName evidence="2">BAAT/Acyl-CoA thioester hydrolase C-terminal domain-containing protein</fullName>
    </recommendedName>
</protein>
<dbReference type="InterPro" id="IPR029058">
    <property type="entry name" value="AB_hydrolase_fold"/>
</dbReference>
<accession>A0A7X2N013</accession>
<dbReference type="PANTHER" id="PTHR10824">
    <property type="entry name" value="ACYL-COENZYME A THIOESTERASE-RELATED"/>
    <property type="match status" value="1"/>
</dbReference>
<keyword evidence="1" id="KW-0812">Transmembrane</keyword>
<dbReference type="PANTHER" id="PTHR10824:SF4">
    <property type="entry name" value="ACYL-COENZYME A THIOESTERASE 1-LIKE"/>
    <property type="match status" value="1"/>
</dbReference>
<feature type="domain" description="BAAT/Acyl-CoA thioester hydrolase C-terminal" evidence="2">
    <location>
        <begin position="121"/>
        <end position="178"/>
    </location>
</feature>
<keyword evidence="1" id="KW-0472">Membrane</keyword>
<evidence type="ECO:0000313" key="4">
    <source>
        <dbReference type="Proteomes" id="UP000460287"/>
    </source>
</evidence>
<organism evidence="3 4">
    <name type="scientific">Inconstantimicrobium porci</name>
    <dbReference type="NCBI Taxonomy" id="2652291"/>
    <lineage>
        <taxon>Bacteria</taxon>
        <taxon>Bacillati</taxon>
        <taxon>Bacillota</taxon>
        <taxon>Clostridia</taxon>
        <taxon>Eubacteriales</taxon>
        <taxon>Clostridiaceae</taxon>
        <taxon>Inconstantimicrobium</taxon>
    </lineage>
</organism>
<dbReference type="EMBL" id="VULX01000025">
    <property type="protein sequence ID" value="MSR92232.1"/>
    <property type="molecule type" value="Genomic_DNA"/>
</dbReference>
<keyword evidence="1" id="KW-1133">Transmembrane helix</keyword>
<dbReference type="SUPFAM" id="SSF53474">
    <property type="entry name" value="alpha/beta-Hydrolases"/>
    <property type="match status" value="1"/>
</dbReference>
<evidence type="ECO:0000259" key="2">
    <source>
        <dbReference type="Pfam" id="PF08840"/>
    </source>
</evidence>
<feature type="transmembrane region" description="Helical" evidence="1">
    <location>
        <begin position="223"/>
        <end position="242"/>
    </location>
</feature>
<reference evidence="3 4" key="1">
    <citation type="submission" date="2019-08" db="EMBL/GenBank/DDBJ databases">
        <title>In-depth cultivation of the pig gut microbiome towards novel bacterial diversity and tailored functional studies.</title>
        <authorList>
            <person name="Wylensek D."/>
            <person name="Hitch T.C.A."/>
            <person name="Clavel T."/>
        </authorList>
    </citation>
    <scope>NUCLEOTIDE SEQUENCE [LARGE SCALE GENOMIC DNA]</scope>
    <source>
        <strain evidence="3 4">WCA-383-APC-5B</strain>
    </source>
</reference>
<gene>
    <name evidence="3" type="ORF">FYJ33_12710</name>
</gene>
<dbReference type="AlphaFoldDB" id="A0A7X2N013"/>
<dbReference type="Gene3D" id="3.40.50.1820">
    <property type="entry name" value="alpha/beta hydrolase"/>
    <property type="match status" value="1"/>
</dbReference>
<proteinExistence type="predicted"/>
<dbReference type="GO" id="GO:0006637">
    <property type="term" value="P:acyl-CoA metabolic process"/>
    <property type="evidence" value="ECO:0007669"/>
    <property type="project" value="TreeGrafter"/>
</dbReference>
<dbReference type="Pfam" id="PF08840">
    <property type="entry name" value="BAAT_C"/>
    <property type="match status" value="1"/>
</dbReference>